<dbReference type="Pfam" id="PF16875">
    <property type="entry name" value="Glyco_hydro_36N"/>
    <property type="match status" value="1"/>
</dbReference>
<dbReference type="InterPro" id="IPR038417">
    <property type="entry name" value="Alpga-gal_N_sf"/>
</dbReference>
<dbReference type="FunFam" id="3.20.20.70:FF:000118">
    <property type="entry name" value="Alpha-galactosidase"/>
    <property type="match status" value="1"/>
</dbReference>
<comment type="catalytic activity">
    <reaction evidence="1 5">
        <text>Hydrolysis of terminal, non-reducing alpha-D-galactose residues in alpha-D-galactosides, including galactose oligosaccharides, galactomannans and galactolipids.</text>
        <dbReference type="EC" id="3.2.1.22"/>
    </reaction>
</comment>
<evidence type="ECO:0000256" key="1">
    <source>
        <dbReference type="ARBA" id="ARBA00001255"/>
    </source>
</evidence>
<dbReference type="CDD" id="cd14791">
    <property type="entry name" value="GH36"/>
    <property type="match status" value="1"/>
</dbReference>
<keyword evidence="3 5" id="KW-0378">Hydrolase</keyword>
<dbReference type="GO" id="GO:0004557">
    <property type="term" value="F:alpha-galactosidase activity"/>
    <property type="evidence" value="ECO:0007669"/>
    <property type="project" value="UniProtKB-UniRule"/>
</dbReference>
<dbReference type="InterPro" id="IPR031705">
    <property type="entry name" value="Glyco_hydro_36_C"/>
</dbReference>
<dbReference type="InterPro" id="IPR017853">
    <property type="entry name" value="GH"/>
</dbReference>
<gene>
    <name evidence="9" type="ORF">H8R10_07950</name>
</gene>
<dbReference type="EC" id="3.2.1.22" evidence="2 5"/>
<name>A0A8I0KPA7_9ACTO</name>
<sequence>MISRSRRLDVSTRTQAWHLRAGGTSLIVDTIGQFCPRVSYWGPEVGDDPAVVEAVLESQGLSVPSGTCDIPLRVGVLPEESAGWLGEPGIMLTRGGRLIPVKLHTTRVESGGADDSPWPLDGPEGQQVGAWLWADVTDATAKIEGRIEIQVTPSGIVRQRAHIRNSGDEPLGVARLVPTLPLPTTLTQIVDQAGRHLRERQTQMHEATIGVHHRPTRGARNHNASTILGAAVAGANARQGRVAYGHVEWSGNVDQWVERTPFGHLVLAGGELLMPGEIELARGETYSSPWLSATWGDGFDAASAKFHSYVRGFTAHPSRPRPVTLNAWEAVYFAQTFEGLSELARLAAEVGVERFVLDDGWFGSRRDDRSGLGDWQVSEDVWPDGLQPLARMVHDLGMEFGLWFEPEMLNMDSEIARAHPEWIMGPRDREPLESRHQQVLNLTAPGVVDYLEDAISRLVSEVGIDYIKWDYNRDLLEAYDRIGGGYAVHGQTVALYALLDRLHERFPDLEIESCAGGGGRVDLGIMRRAQRIWGSDCIDPLERQIIQAGTSLLLPAELIGSHIASPTSHTTGRTQNLQFRCLNAQFYHLGIEWDLRRASEVERAELAAWVAAHKNIRDVSHTGSLVTGLQPDDATRVVGAVAEDGAQAYYVVIQTRTSASRPAGILTLPGLDPDGMYRIEAPIIANNAVVGLPPDHGGHGSTLAGAPAWWASGVIASGAFLAEVGVAGPIVNPERAVLLRATRL</sequence>
<evidence type="ECO:0000259" key="7">
    <source>
        <dbReference type="Pfam" id="PF16874"/>
    </source>
</evidence>
<dbReference type="InterPro" id="IPR002252">
    <property type="entry name" value="Glyco_hydro_36"/>
</dbReference>
<feature type="active site" description="Proton donor" evidence="6">
    <location>
        <position position="536"/>
    </location>
</feature>
<evidence type="ECO:0000259" key="8">
    <source>
        <dbReference type="Pfam" id="PF16875"/>
    </source>
</evidence>
<keyword evidence="10" id="KW-1185">Reference proteome</keyword>
<dbReference type="Gene3D" id="3.20.20.70">
    <property type="entry name" value="Aldolase class I"/>
    <property type="match status" value="1"/>
</dbReference>
<dbReference type="PANTHER" id="PTHR43053:SF3">
    <property type="entry name" value="ALPHA-GALACTOSIDASE C-RELATED"/>
    <property type="match status" value="1"/>
</dbReference>
<dbReference type="Pfam" id="PF02065">
    <property type="entry name" value="Melibiase"/>
    <property type="match status" value="1"/>
</dbReference>
<dbReference type="PIRSF" id="PIRSF005536">
    <property type="entry name" value="Agal"/>
    <property type="match status" value="1"/>
</dbReference>
<dbReference type="AlphaFoldDB" id="A0A8I0KPA7"/>
<dbReference type="EMBL" id="JACRUO010000003">
    <property type="protein sequence ID" value="MBD3690156.1"/>
    <property type="molecule type" value="Genomic_DNA"/>
</dbReference>
<dbReference type="InterPro" id="IPR050985">
    <property type="entry name" value="Alpha-glycosidase_related"/>
</dbReference>
<proteinExistence type="inferred from homology"/>
<dbReference type="SUPFAM" id="SSF51445">
    <property type="entry name" value="(Trans)glycosidases"/>
    <property type="match status" value="1"/>
</dbReference>
<feature type="active site" description="Nucleophile" evidence="6">
    <location>
        <position position="470"/>
    </location>
</feature>
<dbReference type="InterPro" id="IPR000111">
    <property type="entry name" value="Glyco_hydro_27/36_CS"/>
</dbReference>
<protein>
    <recommendedName>
        <fullName evidence="2 5">Alpha-galactosidase</fullName>
        <ecNumber evidence="2 5">3.2.1.22</ecNumber>
    </recommendedName>
</protein>
<comment type="caution">
    <text evidence="9">The sequence shown here is derived from an EMBL/GenBank/DDBJ whole genome shotgun (WGS) entry which is preliminary data.</text>
</comment>
<keyword evidence="4 5" id="KW-0326">Glycosidase</keyword>
<dbReference type="InterPro" id="IPR031704">
    <property type="entry name" value="Glyco_hydro_36_N"/>
</dbReference>
<evidence type="ECO:0000313" key="10">
    <source>
        <dbReference type="Proteomes" id="UP000627538"/>
    </source>
</evidence>
<feature type="domain" description="Glycosyl hydrolase family 36 N-terminal" evidence="8">
    <location>
        <begin position="36"/>
        <end position="281"/>
    </location>
</feature>
<evidence type="ECO:0000256" key="5">
    <source>
        <dbReference type="PIRNR" id="PIRNR005536"/>
    </source>
</evidence>
<dbReference type="InterPro" id="IPR013785">
    <property type="entry name" value="Aldolase_TIM"/>
</dbReference>
<reference evidence="9 10" key="1">
    <citation type="submission" date="2020-08" db="EMBL/GenBank/DDBJ databases">
        <title>Winkia gen. nov., sp. nov., isolated from faeces of the Anser albifrons in China.</title>
        <authorList>
            <person name="Liu Q."/>
        </authorList>
    </citation>
    <scope>NUCLEOTIDE SEQUENCE [LARGE SCALE GENOMIC DNA]</scope>
    <source>
        <strain evidence="9 10">C62</strain>
    </source>
</reference>
<evidence type="ECO:0000256" key="6">
    <source>
        <dbReference type="PIRSR" id="PIRSR005536-1"/>
    </source>
</evidence>
<dbReference type="GO" id="GO:0016052">
    <property type="term" value="P:carbohydrate catabolic process"/>
    <property type="evidence" value="ECO:0007669"/>
    <property type="project" value="InterPro"/>
</dbReference>
<dbReference type="InterPro" id="IPR013780">
    <property type="entry name" value="Glyco_hydro_b"/>
</dbReference>
<evidence type="ECO:0000256" key="3">
    <source>
        <dbReference type="ARBA" id="ARBA00022801"/>
    </source>
</evidence>
<comment type="similarity">
    <text evidence="5">Belongs to the glycosyl hydrolase.</text>
</comment>
<organism evidence="9 10">
    <name type="scientific">Nanchangia anserum</name>
    <dbReference type="NCBI Taxonomy" id="2692125"/>
    <lineage>
        <taxon>Bacteria</taxon>
        <taxon>Bacillati</taxon>
        <taxon>Actinomycetota</taxon>
        <taxon>Actinomycetes</taxon>
        <taxon>Actinomycetales</taxon>
        <taxon>Actinomycetaceae</taxon>
        <taxon>Nanchangia</taxon>
    </lineage>
</organism>
<dbReference type="Gene3D" id="2.60.40.1180">
    <property type="entry name" value="Golgi alpha-mannosidase II"/>
    <property type="match status" value="1"/>
</dbReference>
<feature type="domain" description="Glycosyl hydrolase family 36 C-terminal" evidence="7">
    <location>
        <begin position="638"/>
        <end position="726"/>
    </location>
</feature>
<dbReference type="Gene3D" id="2.70.98.60">
    <property type="entry name" value="alpha-galactosidase from lactobacil brevis"/>
    <property type="match status" value="1"/>
</dbReference>
<evidence type="ECO:0000256" key="4">
    <source>
        <dbReference type="ARBA" id="ARBA00023295"/>
    </source>
</evidence>
<dbReference type="Proteomes" id="UP000627538">
    <property type="component" value="Unassembled WGS sequence"/>
</dbReference>
<dbReference type="Pfam" id="PF16874">
    <property type="entry name" value="Glyco_hydro_36C"/>
    <property type="match status" value="1"/>
</dbReference>
<accession>A0A8I0KPA7</accession>
<evidence type="ECO:0000256" key="2">
    <source>
        <dbReference type="ARBA" id="ARBA00012755"/>
    </source>
</evidence>
<dbReference type="PRINTS" id="PR00743">
    <property type="entry name" value="GLHYDRLASE36"/>
</dbReference>
<dbReference type="PROSITE" id="PS00512">
    <property type="entry name" value="ALPHA_GALACTOSIDASE"/>
    <property type="match status" value="1"/>
</dbReference>
<evidence type="ECO:0000313" key="9">
    <source>
        <dbReference type="EMBL" id="MBD3690156.1"/>
    </source>
</evidence>
<dbReference type="PANTHER" id="PTHR43053">
    <property type="entry name" value="GLYCOSIDASE FAMILY 31"/>
    <property type="match status" value="1"/>
</dbReference>